<dbReference type="Gene3D" id="2.170.150.20">
    <property type="entry name" value="Peptide methionine sulfoxide reductase"/>
    <property type="match status" value="1"/>
</dbReference>
<evidence type="ECO:0000256" key="2">
    <source>
        <dbReference type="ARBA" id="ARBA00011017"/>
    </source>
</evidence>
<comment type="function">
    <text evidence="5 10">Has an important function as a repair enzyme for proteins that have been inactivated by oxidation. Catalyzes the reversible oxidation-reduction of methionine sulfoxide in proteins to methionine.</text>
</comment>
<dbReference type="HAMAP" id="MF_01401">
    <property type="entry name" value="MsrA"/>
    <property type="match status" value="1"/>
</dbReference>
<feature type="active site" description="Nucleophile" evidence="9">
    <location>
        <position position="299"/>
    </location>
</feature>
<feature type="active site" evidence="10">
    <location>
        <position position="24"/>
    </location>
</feature>
<dbReference type="NCBIfam" id="TIGR00401">
    <property type="entry name" value="msrA"/>
    <property type="match status" value="1"/>
</dbReference>
<keyword evidence="3 9" id="KW-0560">Oxidoreductase</keyword>
<dbReference type="EC" id="1.8.4.12" evidence="9"/>
<dbReference type="InterPro" id="IPR002579">
    <property type="entry name" value="Met_Sox_Rdtase_MsrB_dom"/>
</dbReference>
<reference evidence="12 13" key="1">
    <citation type="submission" date="2024-09" db="EMBL/GenBank/DDBJ databases">
        <authorList>
            <person name="Sun Q."/>
            <person name="Mori K."/>
        </authorList>
    </citation>
    <scope>NUCLEOTIDE SEQUENCE [LARGE SCALE GENOMIC DNA]</scope>
    <source>
        <strain evidence="12 13">CCM 7538</strain>
    </source>
</reference>
<dbReference type="Proteomes" id="UP001589769">
    <property type="component" value="Unassembled WGS sequence"/>
</dbReference>
<dbReference type="SUPFAM" id="SSF51316">
    <property type="entry name" value="Mss4-like"/>
    <property type="match status" value="1"/>
</dbReference>
<comment type="caution">
    <text evidence="9">Lacks conserved residue(s) required for the propagation of feature annotation.</text>
</comment>
<gene>
    <name evidence="12" type="primary">msrAB</name>
    <name evidence="10" type="synonym">msrA</name>
    <name evidence="9" type="synonym">msrB</name>
    <name evidence="12" type="ORF">ACFFHT_06950</name>
</gene>
<feature type="domain" description="MsrB" evidence="11">
    <location>
        <begin position="187"/>
        <end position="310"/>
    </location>
</feature>
<dbReference type="PANTHER" id="PTHR10173:SF59">
    <property type="entry name" value="PEPTIDE METHIONINE SULFOXIDE REDUCTASE MSRA_MSRB"/>
    <property type="match status" value="1"/>
</dbReference>
<keyword evidence="13" id="KW-1185">Reference proteome</keyword>
<dbReference type="EMBL" id="JBHLWA010000031">
    <property type="protein sequence ID" value="MFC0323293.1"/>
    <property type="molecule type" value="Genomic_DNA"/>
</dbReference>
<dbReference type="SUPFAM" id="SSF55068">
    <property type="entry name" value="Peptide methionine sulfoxide reductase"/>
    <property type="match status" value="1"/>
</dbReference>
<evidence type="ECO:0000256" key="6">
    <source>
        <dbReference type="ARBA" id="ARBA00047806"/>
    </source>
</evidence>
<evidence type="ECO:0000256" key="9">
    <source>
        <dbReference type="HAMAP-Rule" id="MF_01400"/>
    </source>
</evidence>
<evidence type="ECO:0000259" key="11">
    <source>
        <dbReference type="PROSITE" id="PS51790"/>
    </source>
</evidence>
<proteinExistence type="inferred from homology"/>
<accession>A0ABV6HZE6</accession>
<dbReference type="InterPro" id="IPR036509">
    <property type="entry name" value="Met_Sox_Rdtase_MsrA_sf"/>
</dbReference>
<comment type="catalytic activity">
    <reaction evidence="6 10">
        <text>L-methionyl-[protein] + [thioredoxin]-disulfide + H2O = L-methionyl-(S)-S-oxide-[protein] + [thioredoxin]-dithiol</text>
        <dbReference type="Rhea" id="RHEA:14217"/>
        <dbReference type="Rhea" id="RHEA-COMP:10698"/>
        <dbReference type="Rhea" id="RHEA-COMP:10700"/>
        <dbReference type="Rhea" id="RHEA-COMP:12313"/>
        <dbReference type="Rhea" id="RHEA-COMP:12315"/>
        <dbReference type="ChEBI" id="CHEBI:15377"/>
        <dbReference type="ChEBI" id="CHEBI:16044"/>
        <dbReference type="ChEBI" id="CHEBI:29950"/>
        <dbReference type="ChEBI" id="CHEBI:44120"/>
        <dbReference type="ChEBI" id="CHEBI:50058"/>
        <dbReference type="EC" id="1.8.4.11"/>
    </reaction>
</comment>
<evidence type="ECO:0000256" key="7">
    <source>
        <dbReference type="ARBA" id="ARBA00048488"/>
    </source>
</evidence>
<dbReference type="InterPro" id="IPR002569">
    <property type="entry name" value="Met_Sox_Rdtase_MsrA_dom"/>
</dbReference>
<evidence type="ECO:0000256" key="1">
    <source>
        <dbReference type="ARBA" id="ARBA00008076"/>
    </source>
</evidence>
<dbReference type="Gene3D" id="3.30.1060.10">
    <property type="entry name" value="Peptide methionine sulphoxide reductase MsrA"/>
    <property type="match status" value="1"/>
</dbReference>
<dbReference type="Pfam" id="PF01625">
    <property type="entry name" value="PMSR"/>
    <property type="match status" value="1"/>
</dbReference>
<comment type="catalytic activity">
    <reaction evidence="8 10">
        <text>[thioredoxin]-disulfide + L-methionine + H2O = L-methionine (S)-S-oxide + [thioredoxin]-dithiol</text>
        <dbReference type="Rhea" id="RHEA:19993"/>
        <dbReference type="Rhea" id="RHEA-COMP:10698"/>
        <dbReference type="Rhea" id="RHEA-COMP:10700"/>
        <dbReference type="ChEBI" id="CHEBI:15377"/>
        <dbReference type="ChEBI" id="CHEBI:29950"/>
        <dbReference type="ChEBI" id="CHEBI:50058"/>
        <dbReference type="ChEBI" id="CHEBI:57844"/>
        <dbReference type="ChEBI" id="CHEBI:58772"/>
        <dbReference type="EC" id="1.8.4.11"/>
    </reaction>
</comment>
<comment type="similarity">
    <text evidence="1">In the C-terminal section; belongs to the MsrB Met sulfoxide reductase family.</text>
</comment>
<evidence type="ECO:0000256" key="8">
    <source>
        <dbReference type="ARBA" id="ARBA00048782"/>
    </source>
</evidence>
<evidence type="ECO:0000313" key="12">
    <source>
        <dbReference type="EMBL" id="MFC0323293.1"/>
    </source>
</evidence>
<dbReference type="Pfam" id="PF01641">
    <property type="entry name" value="SelR"/>
    <property type="match status" value="1"/>
</dbReference>
<protein>
    <recommendedName>
        <fullName evidence="9 10">Multifunctional fusion protein</fullName>
    </recommendedName>
    <domain>
        <recommendedName>
            <fullName evidence="10">Peptide methionine sulfoxide reductase MsrA</fullName>
            <shortName evidence="10">Protein-methionine-S-oxide reductase</shortName>
            <ecNumber evidence="10">1.8.4.11</ecNumber>
        </recommendedName>
        <alternativeName>
            <fullName evidence="10">Peptide-methionine (S)-S-oxide reductase</fullName>
            <shortName evidence="10">Peptide Met(O) reductase</shortName>
        </alternativeName>
    </domain>
    <domain>
        <recommendedName>
            <fullName evidence="9">Peptide methionine sulfoxide reductase MsrB</fullName>
            <ecNumber evidence="9">1.8.4.12</ecNumber>
        </recommendedName>
        <alternativeName>
            <fullName evidence="9">Peptide-methionine (R)-S-oxide reductase</fullName>
        </alternativeName>
    </domain>
</protein>
<dbReference type="EC" id="1.8.4.11" evidence="10"/>
<evidence type="ECO:0000256" key="3">
    <source>
        <dbReference type="ARBA" id="ARBA00023002"/>
    </source>
</evidence>
<evidence type="ECO:0000256" key="5">
    <source>
        <dbReference type="ARBA" id="ARBA00024679"/>
    </source>
</evidence>
<dbReference type="RefSeq" id="WP_382374754.1">
    <property type="nucleotide sequence ID" value="NZ_JBHLWA010000031.1"/>
</dbReference>
<name>A0ABV6HZE6_9PAST</name>
<dbReference type="PANTHER" id="PTHR10173">
    <property type="entry name" value="METHIONINE SULFOXIDE REDUCTASE"/>
    <property type="match status" value="1"/>
</dbReference>
<comment type="similarity">
    <text evidence="2">In the N-terminal section; belongs to the MsrA Met sulfoxide reductase family.</text>
</comment>
<comment type="similarity">
    <text evidence="10">Belongs to the MsrA Met sulfoxide reductase family.</text>
</comment>
<evidence type="ECO:0000313" key="13">
    <source>
        <dbReference type="Proteomes" id="UP001589769"/>
    </source>
</evidence>
<dbReference type="NCBIfam" id="NF010625">
    <property type="entry name" value="PRK14018.1"/>
    <property type="match status" value="1"/>
</dbReference>
<dbReference type="HAMAP" id="MF_01400">
    <property type="entry name" value="MsrB"/>
    <property type="match status" value="1"/>
</dbReference>
<dbReference type="PROSITE" id="PS51790">
    <property type="entry name" value="MSRB"/>
    <property type="match status" value="1"/>
</dbReference>
<evidence type="ECO:0000256" key="10">
    <source>
        <dbReference type="HAMAP-Rule" id="MF_01401"/>
    </source>
</evidence>
<dbReference type="InterPro" id="IPR028427">
    <property type="entry name" value="Met_Sox_Rdtase_MsrB"/>
</dbReference>
<comment type="caution">
    <text evidence="12">The sequence shown here is derived from an EMBL/GenBank/DDBJ whole genome shotgun (WGS) entry which is preliminary data.</text>
</comment>
<dbReference type="InterPro" id="IPR011057">
    <property type="entry name" value="Mss4-like_sf"/>
</dbReference>
<comment type="catalytic activity">
    <reaction evidence="7 9">
        <text>L-methionyl-[protein] + [thioredoxin]-disulfide + H2O = L-methionyl-(R)-S-oxide-[protein] + [thioredoxin]-dithiol</text>
        <dbReference type="Rhea" id="RHEA:24164"/>
        <dbReference type="Rhea" id="RHEA-COMP:10698"/>
        <dbReference type="Rhea" id="RHEA-COMP:10700"/>
        <dbReference type="Rhea" id="RHEA-COMP:12313"/>
        <dbReference type="Rhea" id="RHEA-COMP:12314"/>
        <dbReference type="ChEBI" id="CHEBI:15377"/>
        <dbReference type="ChEBI" id="CHEBI:16044"/>
        <dbReference type="ChEBI" id="CHEBI:29950"/>
        <dbReference type="ChEBI" id="CHEBI:45764"/>
        <dbReference type="ChEBI" id="CHEBI:50058"/>
        <dbReference type="EC" id="1.8.4.12"/>
    </reaction>
</comment>
<sequence length="327" mass="36880">MSDLSISQVNTTTQIAQIYLAGGCFWGLEAYFAQIGGVLDAESGYANGPTTNPSYQEVCRGSGHAETVKITYDPQQLSLKTILEYYFRVIDPTSLNKQGADQGVQYRTGIYYIEPAQQEIIQQALNNEQIKWQQPLVVEVQPLENFYAAEEYHQDYLAKNPNGYCHIDLSKADDVIINANQYHKPDLQQIKQNLNAESYQIIQQAGTERPFTNQYWNFFEAGLYVDIISGEPLFSSSDKFPSECGWPSFSKPISSDVVTYQQDTSHGMVRTEVRSRVADAHLGHVFEDGPQENGGLRYCINSAALRFIPLDQLASEGYAFLYKRITK</sequence>
<comment type="similarity">
    <text evidence="9">Belongs to the MsrB Met sulfoxide reductase family.</text>
</comment>
<organism evidence="12 13">
    <name type="scientific">Gallibacterium melopsittaci</name>
    <dbReference type="NCBI Taxonomy" id="516063"/>
    <lineage>
        <taxon>Bacteria</taxon>
        <taxon>Pseudomonadati</taxon>
        <taxon>Pseudomonadota</taxon>
        <taxon>Gammaproteobacteria</taxon>
        <taxon>Pasteurellales</taxon>
        <taxon>Pasteurellaceae</taxon>
        <taxon>Gallibacterium</taxon>
    </lineage>
</organism>
<keyword evidence="4" id="KW-0511">Multifunctional enzyme</keyword>
<evidence type="ECO:0000256" key="4">
    <source>
        <dbReference type="ARBA" id="ARBA00023268"/>
    </source>
</evidence>
<dbReference type="NCBIfam" id="TIGR00357">
    <property type="entry name" value="peptide-methionine (R)-S-oxide reductase MsrB"/>
    <property type="match status" value="1"/>
</dbReference>